<protein>
    <recommendedName>
        <fullName evidence="11">Response regulator</fullName>
    </recommendedName>
</protein>
<dbReference type="GO" id="GO:0000976">
    <property type="term" value="F:transcription cis-regulatory region binding"/>
    <property type="evidence" value="ECO:0007669"/>
    <property type="project" value="TreeGrafter"/>
</dbReference>
<feature type="domain" description="HTH marR-type" evidence="8">
    <location>
        <begin position="143"/>
        <end position="256"/>
    </location>
</feature>
<dbReference type="AlphaFoldDB" id="A0A9W6MXM4"/>
<evidence type="ECO:0000256" key="5">
    <source>
        <dbReference type="ARBA" id="ARBA00023163"/>
    </source>
</evidence>
<dbReference type="PANTHER" id="PTHR48111:SF1">
    <property type="entry name" value="TWO-COMPONENT RESPONSE REGULATOR ORR33"/>
    <property type="match status" value="1"/>
</dbReference>
<evidence type="ECO:0000256" key="4">
    <source>
        <dbReference type="ARBA" id="ARBA00023125"/>
    </source>
</evidence>
<evidence type="ECO:0000313" key="10">
    <source>
        <dbReference type="Proteomes" id="UP001143370"/>
    </source>
</evidence>
<dbReference type="EMBL" id="BSFJ01000001">
    <property type="protein sequence ID" value="GLK70047.1"/>
    <property type="molecule type" value="Genomic_DNA"/>
</dbReference>
<dbReference type="InterPro" id="IPR001789">
    <property type="entry name" value="Sig_transdc_resp-reg_receiver"/>
</dbReference>
<dbReference type="Gene3D" id="3.40.50.2300">
    <property type="match status" value="1"/>
</dbReference>
<accession>A0A9W6MXM4</accession>
<dbReference type="InterPro" id="IPR036388">
    <property type="entry name" value="WH-like_DNA-bd_sf"/>
</dbReference>
<dbReference type="GO" id="GO:0005829">
    <property type="term" value="C:cytosol"/>
    <property type="evidence" value="ECO:0007669"/>
    <property type="project" value="TreeGrafter"/>
</dbReference>
<dbReference type="GO" id="GO:0003700">
    <property type="term" value="F:DNA-binding transcription factor activity"/>
    <property type="evidence" value="ECO:0007669"/>
    <property type="project" value="InterPro"/>
</dbReference>
<dbReference type="Pfam" id="PF00072">
    <property type="entry name" value="Response_reg"/>
    <property type="match status" value="1"/>
</dbReference>
<sequence length="256" mass="28185">MARVLLVDDDPDLLAELSEGLTELGIANMTADNPVVAIDLVQRHEHLQVVVTDLQMPRIDGIELMQKLALLGRKRPLATIIITGHASLDRAVGALRLNAVDFLQKPLLPEEVARAVRRALSLVEDSQRPANGAEKPADGPKGRSNYLRTLVASRADRDSIFQSDLFSDPAWEMLLDLAVAEATGRPISVTSLCIASGAPTTTALRRIDELREAGLIERRADPADRRRILVELTETGRRRMESFVKRQAERLGLPLD</sequence>
<dbReference type="PROSITE" id="PS50995">
    <property type="entry name" value="HTH_MARR_2"/>
    <property type="match status" value="1"/>
</dbReference>
<dbReference type="SMART" id="SM00448">
    <property type="entry name" value="REC"/>
    <property type="match status" value="1"/>
</dbReference>
<evidence type="ECO:0000256" key="2">
    <source>
        <dbReference type="ARBA" id="ARBA00023012"/>
    </source>
</evidence>
<evidence type="ECO:0000313" key="9">
    <source>
        <dbReference type="EMBL" id="GLK70047.1"/>
    </source>
</evidence>
<dbReference type="InterPro" id="IPR039420">
    <property type="entry name" value="WalR-like"/>
</dbReference>
<evidence type="ECO:0000256" key="1">
    <source>
        <dbReference type="ARBA" id="ARBA00022553"/>
    </source>
</evidence>
<dbReference type="InterPro" id="IPR000835">
    <property type="entry name" value="HTH_MarR-typ"/>
</dbReference>
<keyword evidence="4" id="KW-0238">DNA-binding</keyword>
<evidence type="ECO:0000256" key="3">
    <source>
        <dbReference type="ARBA" id="ARBA00023015"/>
    </source>
</evidence>
<dbReference type="GO" id="GO:0000156">
    <property type="term" value="F:phosphorelay response regulator activity"/>
    <property type="evidence" value="ECO:0007669"/>
    <property type="project" value="TreeGrafter"/>
</dbReference>
<feature type="modified residue" description="4-aspartylphosphate" evidence="6">
    <location>
        <position position="53"/>
    </location>
</feature>
<dbReference type="InterPro" id="IPR011006">
    <property type="entry name" value="CheY-like_superfamily"/>
</dbReference>
<organism evidence="9 10">
    <name type="scientific">Ancylobacter dichloromethanicus</name>
    <dbReference type="NCBI Taxonomy" id="518825"/>
    <lineage>
        <taxon>Bacteria</taxon>
        <taxon>Pseudomonadati</taxon>
        <taxon>Pseudomonadota</taxon>
        <taxon>Alphaproteobacteria</taxon>
        <taxon>Hyphomicrobiales</taxon>
        <taxon>Xanthobacteraceae</taxon>
        <taxon>Ancylobacter</taxon>
    </lineage>
</organism>
<dbReference type="GO" id="GO:0032993">
    <property type="term" value="C:protein-DNA complex"/>
    <property type="evidence" value="ECO:0007669"/>
    <property type="project" value="TreeGrafter"/>
</dbReference>
<reference evidence="9" key="2">
    <citation type="submission" date="2023-01" db="EMBL/GenBank/DDBJ databases">
        <authorList>
            <person name="Sun Q."/>
            <person name="Evtushenko L."/>
        </authorList>
    </citation>
    <scope>NUCLEOTIDE SEQUENCE</scope>
    <source>
        <strain evidence="9">VKM B-2484</strain>
    </source>
</reference>
<keyword evidence="5" id="KW-0804">Transcription</keyword>
<dbReference type="Proteomes" id="UP001143370">
    <property type="component" value="Unassembled WGS sequence"/>
</dbReference>
<keyword evidence="1 6" id="KW-0597">Phosphoprotein</keyword>
<evidence type="ECO:0000259" key="8">
    <source>
        <dbReference type="PROSITE" id="PS50995"/>
    </source>
</evidence>
<keyword evidence="10" id="KW-1185">Reference proteome</keyword>
<keyword evidence="2" id="KW-0902">Two-component regulatory system</keyword>
<dbReference type="SUPFAM" id="SSF46785">
    <property type="entry name" value="Winged helix' DNA-binding domain"/>
    <property type="match status" value="1"/>
</dbReference>
<dbReference type="RefSeq" id="WP_271188562.1">
    <property type="nucleotide sequence ID" value="NZ_BSFJ01000001.1"/>
</dbReference>
<dbReference type="Gene3D" id="1.10.10.10">
    <property type="entry name" value="Winged helix-like DNA-binding domain superfamily/Winged helix DNA-binding domain"/>
    <property type="match status" value="1"/>
</dbReference>
<dbReference type="Pfam" id="PF13463">
    <property type="entry name" value="HTH_27"/>
    <property type="match status" value="1"/>
</dbReference>
<feature type="domain" description="Response regulatory" evidence="7">
    <location>
        <begin position="3"/>
        <end position="120"/>
    </location>
</feature>
<evidence type="ECO:0000259" key="7">
    <source>
        <dbReference type="PROSITE" id="PS50110"/>
    </source>
</evidence>
<reference evidence="9" key="1">
    <citation type="journal article" date="2014" name="Int. J. Syst. Evol. Microbiol.">
        <title>Complete genome sequence of Corynebacterium casei LMG S-19264T (=DSM 44701T), isolated from a smear-ripened cheese.</title>
        <authorList>
            <consortium name="US DOE Joint Genome Institute (JGI-PGF)"/>
            <person name="Walter F."/>
            <person name="Albersmeier A."/>
            <person name="Kalinowski J."/>
            <person name="Ruckert C."/>
        </authorList>
    </citation>
    <scope>NUCLEOTIDE SEQUENCE</scope>
    <source>
        <strain evidence="9">VKM B-2484</strain>
    </source>
</reference>
<dbReference type="SUPFAM" id="SSF52172">
    <property type="entry name" value="CheY-like"/>
    <property type="match status" value="1"/>
</dbReference>
<dbReference type="PROSITE" id="PS50110">
    <property type="entry name" value="RESPONSE_REGULATORY"/>
    <property type="match status" value="1"/>
</dbReference>
<proteinExistence type="predicted"/>
<dbReference type="PANTHER" id="PTHR48111">
    <property type="entry name" value="REGULATOR OF RPOS"/>
    <property type="match status" value="1"/>
</dbReference>
<gene>
    <name evidence="9" type="ORF">GCM10017643_01620</name>
</gene>
<keyword evidence="3" id="KW-0805">Transcription regulation</keyword>
<comment type="caution">
    <text evidence="9">The sequence shown here is derived from an EMBL/GenBank/DDBJ whole genome shotgun (WGS) entry which is preliminary data.</text>
</comment>
<dbReference type="InterPro" id="IPR036390">
    <property type="entry name" value="WH_DNA-bd_sf"/>
</dbReference>
<evidence type="ECO:0000256" key="6">
    <source>
        <dbReference type="PROSITE-ProRule" id="PRU00169"/>
    </source>
</evidence>
<name>A0A9W6MXM4_9HYPH</name>
<evidence type="ECO:0008006" key="11">
    <source>
        <dbReference type="Google" id="ProtNLM"/>
    </source>
</evidence>
<dbReference type="SMART" id="SM00347">
    <property type="entry name" value="HTH_MARR"/>
    <property type="match status" value="1"/>
</dbReference>